<accession>A0A9P6XIN8</accession>
<evidence type="ECO:0000313" key="1">
    <source>
        <dbReference type="EMBL" id="KAG1314843.1"/>
    </source>
</evidence>
<sequence>MFRCNEKKVQWYLQRKLATTLESEPNAIKLNFEAKGDGHKPGDYMIEERTNVCVSCGKMDHLTLHHVVPDMYRQWMPLVIKSKSSRDLLLLCKQCHTDYEVHATTLKKQFAKRFDIPLEGKGWVDLPEHRKARKAASALLKASDKIPKDRQLVLEMVIKNFWKENYENETVDWQTVLKECSEIKDHFKGPDFIEHGNSAIQQLTQNHIVDENGLDFWPDLERFIKEWRQHFLDHMKPKYLSKLWSVEGEIYSR</sequence>
<dbReference type="AlphaFoldDB" id="A0A9P6XIN8"/>
<name>A0A9P6XIN8_RHIOR</name>
<reference evidence="1" key="1">
    <citation type="journal article" date="2020" name="Microb. Genom.">
        <title>Genetic diversity of clinical and environmental Mucorales isolates obtained from an investigation of mucormycosis cases among solid organ transplant recipients.</title>
        <authorList>
            <person name="Nguyen M.H."/>
            <person name="Kaul D."/>
            <person name="Muto C."/>
            <person name="Cheng S.J."/>
            <person name="Richter R.A."/>
            <person name="Bruno V.M."/>
            <person name="Liu G."/>
            <person name="Beyhan S."/>
            <person name="Sundermann A.J."/>
            <person name="Mounaud S."/>
            <person name="Pasculle A.W."/>
            <person name="Nierman W.C."/>
            <person name="Driscoll E."/>
            <person name="Cumbie R."/>
            <person name="Clancy C.J."/>
            <person name="Dupont C.L."/>
        </authorList>
    </citation>
    <scope>NUCLEOTIDE SEQUENCE</scope>
    <source>
        <strain evidence="1">GL11</strain>
    </source>
</reference>
<proteinExistence type="predicted"/>
<keyword evidence="2" id="KW-1185">Reference proteome</keyword>
<gene>
    <name evidence="1" type="ORF">G6F64_001153</name>
</gene>
<evidence type="ECO:0008006" key="3">
    <source>
        <dbReference type="Google" id="ProtNLM"/>
    </source>
</evidence>
<comment type="caution">
    <text evidence="1">The sequence shown here is derived from an EMBL/GenBank/DDBJ whole genome shotgun (WGS) entry which is preliminary data.</text>
</comment>
<evidence type="ECO:0000313" key="2">
    <source>
        <dbReference type="Proteomes" id="UP000716291"/>
    </source>
</evidence>
<dbReference type="Proteomes" id="UP000716291">
    <property type="component" value="Unassembled WGS sequence"/>
</dbReference>
<organism evidence="1 2">
    <name type="scientific">Rhizopus oryzae</name>
    <name type="common">Mucormycosis agent</name>
    <name type="synonym">Rhizopus arrhizus var. delemar</name>
    <dbReference type="NCBI Taxonomy" id="64495"/>
    <lineage>
        <taxon>Eukaryota</taxon>
        <taxon>Fungi</taxon>
        <taxon>Fungi incertae sedis</taxon>
        <taxon>Mucoromycota</taxon>
        <taxon>Mucoromycotina</taxon>
        <taxon>Mucoromycetes</taxon>
        <taxon>Mucorales</taxon>
        <taxon>Mucorineae</taxon>
        <taxon>Rhizopodaceae</taxon>
        <taxon>Rhizopus</taxon>
    </lineage>
</organism>
<protein>
    <recommendedName>
        <fullName evidence="3">HNH domain-containing protein</fullName>
    </recommendedName>
</protein>
<dbReference type="EMBL" id="JAANQT010000083">
    <property type="protein sequence ID" value="KAG1314843.1"/>
    <property type="molecule type" value="Genomic_DNA"/>
</dbReference>